<dbReference type="RefSeq" id="XP_040763483.1">
    <property type="nucleotide sequence ID" value="XM_040909082.1"/>
</dbReference>
<feature type="compositionally biased region" description="Low complexity" evidence="1">
    <location>
        <begin position="20"/>
        <end position="37"/>
    </location>
</feature>
<evidence type="ECO:0000256" key="1">
    <source>
        <dbReference type="SAM" id="MobiDB-lite"/>
    </source>
</evidence>
<dbReference type="InParanoid" id="A0A165DW18"/>
<gene>
    <name evidence="2" type="ORF">LAESUDRAFT_726686</name>
</gene>
<sequence length="78" mass="8238">MSSFNLNVTVNLRSVRNTTVTQTITATATGTSTDTDTPPTPEKTSDSVKKVMPTGKKPTAVKVVAKTPAPKEMAMSKL</sequence>
<accession>A0A165DW18</accession>
<dbReference type="AlphaFoldDB" id="A0A165DW18"/>
<keyword evidence="3" id="KW-1185">Reference proteome</keyword>
<dbReference type="EMBL" id="KV427628">
    <property type="protein sequence ID" value="KZT05743.1"/>
    <property type="molecule type" value="Genomic_DNA"/>
</dbReference>
<evidence type="ECO:0000313" key="2">
    <source>
        <dbReference type="EMBL" id="KZT05743.1"/>
    </source>
</evidence>
<reference evidence="2 3" key="1">
    <citation type="journal article" date="2016" name="Mol. Biol. Evol.">
        <title>Comparative Genomics of Early-Diverging Mushroom-Forming Fungi Provides Insights into the Origins of Lignocellulose Decay Capabilities.</title>
        <authorList>
            <person name="Nagy L.G."/>
            <person name="Riley R."/>
            <person name="Tritt A."/>
            <person name="Adam C."/>
            <person name="Daum C."/>
            <person name="Floudas D."/>
            <person name="Sun H."/>
            <person name="Yadav J.S."/>
            <person name="Pangilinan J."/>
            <person name="Larsson K.H."/>
            <person name="Matsuura K."/>
            <person name="Barry K."/>
            <person name="Labutti K."/>
            <person name="Kuo R."/>
            <person name="Ohm R.A."/>
            <person name="Bhattacharya S.S."/>
            <person name="Shirouzu T."/>
            <person name="Yoshinaga Y."/>
            <person name="Martin F.M."/>
            <person name="Grigoriev I.V."/>
            <person name="Hibbett D.S."/>
        </authorList>
    </citation>
    <scope>NUCLEOTIDE SEQUENCE [LARGE SCALE GENOMIC DNA]</scope>
    <source>
        <strain evidence="2 3">93-53</strain>
    </source>
</reference>
<name>A0A165DW18_9APHY</name>
<evidence type="ECO:0000313" key="3">
    <source>
        <dbReference type="Proteomes" id="UP000076871"/>
    </source>
</evidence>
<proteinExistence type="predicted"/>
<dbReference type="GeneID" id="63826111"/>
<feature type="region of interest" description="Disordered" evidence="1">
    <location>
        <begin position="20"/>
        <end position="55"/>
    </location>
</feature>
<protein>
    <submittedName>
        <fullName evidence="2">Uncharacterized protein</fullName>
    </submittedName>
</protein>
<dbReference type="Proteomes" id="UP000076871">
    <property type="component" value="Unassembled WGS sequence"/>
</dbReference>
<organism evidence="2 3">
    <name type="scientific">Laetiporus sulphureus 93-53</name>
    <dbReference type="NCBI Taxonomy" id="1314785"/>
    <lineage>
        <taxon>Eukaryota</taxon>
        <taxon>Fungi</taxon>
        <taxon>Dikarya</taxon>
        <taxon>Basidiomycota</taxon>
        <taxon>Agaricomycotina</taxon>
        <taxon>Agaricomycetes</taxon>
        <taxon>Polyporales</taxon>
        <taxon>Laetiporus</taxon>
    </lineage>
</organism>